<proteinExistence type="predicted"/>
<name>A0A645D5N5_9ZZZZ</name>
<protein>
    <submittedName>
        <fullName evidence="1">Uncharacterized protein</fullName>
    </submittedName>
</protein>
<evidence type="ECO:0000313" key="1">
    <source>
        <dbReference type="EMBL" id="MPM84525.1"/>
    </source>
</evidence>
<accession>A0A645D5N5</accession>
<dbReference type="AlphaFoldDB" id="A0A645D5N5"/>
<gene>
    <name evidence="1" type="ORF">SDC9_131598</name>
</gene>
<comment type="caution">
    <text evidence="1">The sequence shown here is derived from an EMBL/GenBank/DDBJ whole genome shotgun (WGS) entry which is preliminary data.</text>
</comment>
<organism evidence="1">
    <name type="scientific">bioreactor metagenome</name>
    <dbReference type="NCBI Taxonomy" id="1076179"/>
    <lineage>
        <taxon>unclassified sequences</taxon>
        <taxon>metagenomes</taxon>
        <taxon>ecological metagenomes</taxon>
    </lineage>
</organism>
<reference evidence="1" key="1">
    <citation type="submission" date="2019-08" db="EMBL/GenBank/DDBJ databases">
        <authorList>
            <person name="Kucharzyk K."/>
            <person name="Murdoch R.W."/>
            <person name="Higgins S."/>
            <person name="Loffler F."/>
        </authorList>
    </citation>
    <scope>NUCLEOTIDE SEQUENCE</scope>
</reference>
<dbReference type="EMBL" id="VSSQ01033048">
    <property type="protein sequence ID" value="MPM84525.1"/>
    <property type="molecule type" value="Genomic_DNA"/>
</dbReference>
<sequence length="77" mass="8219">MAVIPDLKTEPEATSEVLTLQTTMMIAAMESIMSWITGVMEKVFITPLASANLGSNCGKLPKIAITAIPIRKMIAAL</sequence>